<name>U4LN86_PYROM</name>
<protein>
    <submittedName>
        <fullName evidence="1">Uncharacterized protein</fullName>
    </submittedName>
</protein>
<accession>U4LN86</accession>
<sequence>MRILQTSLLPRNDSCGSIPVYEGKGVEPNGFDTWFPPTRGWWENSKEQALLQKAKSYKCWKYDVKAGNCIKW</sequence>
<dbReference type="AlphaFoldDB" id="U4LN86"/>
<evidence type="ECO:0000313" key="1">
    <source>
        <dbReference type="EMBL" id="CCX33614.1"/>
    </source>
</evidence>
<dbReference type="Proteomes" id="UP000018144">
    <property type="component" value="Unassembled WGS sequence"/>
</dbReference>
<reference evidence="1 2" key="1">
    <citation type="journal article" date="2013" name="PLoS Genet.">
        <title>The genome and development-dependent transcriptomes of Pyronema confluens: a window into fungal evolution.</title>
        <authorList>
            <person name="Traeger S."/>
            <person name="Altegoer F."/>
            <person name="Freitag M."/>
            <person name="Gabaldon T."/>
            <person name="Kempken F."/>
            <person name="Kumar A."/>
            <person name="Marcet-Houben M."/>
            <person name="Poggeler S."/>
            <person name="Stajich J.E."/>
            <person name="Nowrousian M."/>
        </authorList>
    </citation>
    <scope>NUCLEOTIDE SEQUENCE [LARGE SCALE GENOMIC DNA]</scope>
    <source>
        <strain evidence="2">CBS 100304</strain>
        <tissue evidence="1">Vegetative mycelium</tissue>
    </source>
</reference>
<dbReference type="EMBL" id="HF936139">
    <property type="protein sequence ID" value="CCX33614.1"/>
    <property type="molecule type" value="Genomic_DNA"/>
</dbReference>
<evidence type="ECO:0000313" key="2">
    <source>
        <dbReference type="Proteomes" id="UP000018144"/>
    </source>
</evidence>
<keyword evidence="2" id="KW-1185">Reference proteome</keyword>
<gene>
    <name evidence="1" type="ORF">PCON_01485</name>
</gene>
<organism evidence="1 2">
    <name type="scientific">Pyronema omphalodes (strain CBS 100304)</name>
    <name type="common">Pyronema confluens</name>
    <dbReference type="NCBI Taxonomy" id="1076935"/>
    <lineage>
        <taxon>Eukaryota</taxon>
        <taxon>Fungi</taxon>
        <taxon>Dikarya</taxon>
        <taxon>Ascomycota</taxon>
        <taxon>Pezizomycotina</taxon>
        <taxon>Pezizomycetes</taxon>
        <taxon>Pezizales</taxon>
        <taxon>Pyronemataceae</taxon>
        <taxon>Pyronema</taxon>
    </lineage>
</organism>
<proteinExistence type="predicted"/>